<dbReference type="Proteomes" id="UP000623301">
    <property type="component" value="Unassembled WGS sequence"/>
</dbReference>
<feature type="transmembrane region" description="Helical" evidence="1">
    <location>
        <begin position="182"/>
        <end position="202"/>
    </location>
</feature>
<protein>
    <recommendedName>
        <fullName evidence="4">PAP2 family protein</fullName>
    </recommendedName>
</protein>
<feature type="transmembrane region" description="Helical" evidence="1">
    <location>
        <begin position="104"/>
        <end position="123"/>
    </location>
</feature>
<evidence type="ECO:0000313" key="3">
    <source>
        <dbReference type="Proteomes" id="UP000623301"/>
    </source>
</evidence>
<keyword evidence="1" id="KW-1133">Transmembrane helix</keyword>
<comment type="caution">
    <text evidence="2">The sequence shown here is derived from an EMBL/GenBank/DDBJ whole genome shotgun (WGS) entry which is preliminary data.</text>
</comment>
<name>A0ABS0WWM1_9FLAO</name>
<feature type="transmembrane region" description="Helical" evidence="1">
    <location>
        <begin position="153"/>
        <end position="170"/>
    </location>
</feature>
<feature type="transmembrane region" description="Helical" evidence="1">
    <location>
        <begin position="80"/>
        <end position="98"/>
    </location>
</feature>
<keyword evidence="3" id="KW-1185">Reference proteome</keyword>
<keyword evidence="1" id="KW-0812">Transmembrane</keyword>
<proteinExistence type="predicted"/>
<feature type="transmembrane region" description="Helical" evidence="1">
    <location>
        <begin position="7"/>
        <end position="28"/>
    </location>
</feature>
<feature type="transmembrane region" description="Helical" evidence="1">
    <location>
        <begin position="40"/>
        <end position="59"/>
    </location>
</feature>
<sequence length="205" mass="23204">MQFSKLISFVFHPIIIPIASALLYFILIPSHISKDASYRILGLIFIATYILPVILLFFLKQTKLIDDFYLKSIDERKFPITFFAILTFLLGKLLLHKIGVVDLLAHSFFACSLALGVVYVLFYFKTKTSLHTLAIAGLIGFISVVSYEYKNNLLPILIGLFILVGIVGVARLKLKAHTLTEVILGFFIGFLSQIIIYAYFAMHIY</sequence>
<dbReference type="RefSeq" id="WP_198842989.1">
    <property type="nucleotide sequence ID" value="NZ_JAEHFJ010000015.1"/>
</dbReference>
<dbReference type="EMBL" id="JAEHFJ010000015">
    <property type="protein sequence ID" value="MBJ2176400.1"/>
    <property type="molecule type" value="Genomic_DNA"/>
</dbReference>
<feature type="transmembrane region" description="Helical" evidence="1">
    <location>
        <begin position="130"/>
        <end position="147"/>
    </location>
</feature>
<evidence type="ECO:0000313" key="2">
    <source>
        <dbReference type="EMBL" id="MBJ2176400.1"/>
    </source>
</evidence>
<organism evidence="2 3">
    <name type="scientific">Aureibaculum flavum</name>
    <dbReference type="NCBI Taxonomy" id="2795986"/>
    <lineage>
        <taxon>Bacteria</taxon>
        <taxon>Pseudomonadati</taxon>
        <taxon>Bacteroidota</taxon>
        <taxon>Flavobacteriia</taxon>
        <taxon>Flavobacteriales</taxon>
        <taxon>Flavobacteriaceae</taxon>
        <taxon>Aureibaculum</taxon>
    </lineage>
</organism>
<accession>A0ABS0WWM1</accession>
<reference evidence="2 3" key="1">
    <citation type="submission" date="2020-12" db="EMBL/GenBank/DDBJ databases">
        <title>Aureibaculum luteum sp. nov. and Aureibaculum flavum sp. nov., novel members of the family Flavobacteriaceae isolated from Antarctic intertidal sediments.</title>
        <authorList>
            <person name="He X."/>
            <person name="Zhang X."/>
        </authorList>
    </citation>
    <scope>NUCLEOTIDE SEQUENCE [LARGE SCALE GENOMIC DNA]</scope>
    <source>
        <strain evidence="2 3">A20</strain>
    </source>
</reference>
<evidence type="ECO:0000256" key="1">
    <source>
        <dbReference type="SAM" id="Phobius"/>
    </source>
</evidence>
<gene>
    <name evidence="2" type="ORF">JBL43_19265</name>
</gene>
<evidence type="ECO:0008006" key="4">
    <source>
        <dbReference type="Google" id="ProtNLM"/>
    </source>
</evidence>
<keyword evidence="1" id="KW-0472">Membrane</keyword>